<organism evidence="2 3">
    <name type="scientific">Pseudomonas gingeri</name>
    <dbReference type="NCBI Taxonomy" id="117681"/>
    <lineage>
        <taxon>Bacteria</taxon>
        <taxon>Pseudomonadati</taxon>
        <taxon>Pseudomonadota</taxon>
        <taxon>Gammaproteobacteria</taxon>
        <taxon>Pseudomonadales</taxon>
        <taxon>Pseudomonadaceae</taxon>
        <taxon>Pseudomonas</taxon>
    </lineage>
</organism>
<proteinExistence type="predicted"/>
<feature type="compositionally biased region" description="Pro residues" evidence="1">
    <location>
        <begin position="10"/>
        <end position="19"/>
    </location>
</feature>
<evidence type="ECO:0000313" key="2">
    <source>
        <dbReference type="EMBL" id="NWC15527.1"/>
    </source>
</evidence>
<evidence type="ECO:0000256" key="1">
    <source>
        <dbReference type="SAM" id="MobiDB-lite"/>
    </source>
</evidence>
<protein>
    <submittedName>
        <fullName evidence="2">Uncharacterized protein</fullName>
    </submittedName>
</protein>
<reference evidence="2 3" key="1">
    <citation type="submission" date="2020-04" db="EMBL/GenBank/DDBJ databases">
        <title>Molecular characterization of pseudomonads from Agaricus bisporus reveal novel blotch 2 pathogens in Western Europe.</title>
        <authorList>
            <person name="Taparia T."/>
            <person name="Krijger M."/>
            <person name="Haynes E."/>
            <person name="Elpinstone J.G."/>
            <person name="Noble R."/>
            <person name="Van Der Wolf J."/>
        </authorList>
    </citation>
    <scope>NUCLEOTIDE SEQUENCE [LARGE SCALE GENOMIC DNA]</scope>
    <source>
        <strain evidence="2 3">IPO3738</strain>
    </source>
</reference>
<accession>A0A7Y7Y0A4</accession>
<dbReference type="Proteomes" id="UP000517547">
    <property type="component" value="Unassembled WGS sequence"/>
</dbReference>
<feature type="region of interest" description="Disordered" evidence="1">
    <location>
        <begin position="1"/>
        <end position="23"/>
    </location>
</feature>
<dbReference type="AlphaFoldDB" id="A0A7Y7Y0A4"/>
<dbReference type="EMBL" id="JACAQE010000006">
    <property type="protein sequence ID" value="NWC15527.1"/>
    <property type="molecule type" value="Genomic_DNA"/>
</dbReference>
<gene>
    <name evidence="2" type="ORF">HX845_17820</name>
</gene>
<evidence type="ECO:0000313" key="3">
    <source>
        <dbReference type="Proteomes" id="UP000517547"/>
    </source>
</evidence>
<comment type="caution">
    <text evidence="2">The sequence shown here is derived from an EMBL/GenBank/DDBJ whole genome shotgun (WGS) entry which is preliminary data.</text>
</comment>
<sequence length="337" mass="38484">MQPNLFALPPKKPTTPSPVPSSNTDIAISTFIQVEEEKKEKIAKNKREHSLIAEPFEIKTKMEEELEHTDKKTKYMVGESVSQEKIYEMLDAKGYLFFSRAMTFVKHNKALRGKNISTSVVEEPGFLNGLAKTKSFLFNHYAIGLNDVRSDKGSFAGTFPDYYVSKNQQIFAIELKTPQSKMIDFLDLLDKPIQMQDQLETNVERTIRTEIDNRKKHLPQGVLQILMFDICNLTGFKEDPIVQFYGVASSGKNEIWFAESFHSFMFCDSDAKSEILHLKFSEIESAVKNKKNMPKLSNGWIDFAKLESNKKWFTPSTTIQTSNDAEFVTPTTSTNNK</sequence>
<dbReference type="RefSeq" id="WP_146049149.1">
    <property type="nucleotide sequence ID" value="NZ_JACAQE010000006.1"/>
</dbReference>
<name>A0A7Y7Y0A4_9PSED</name>